<organism evidence="1 2">
    <name type="scientific">Crocosphaera chwakensis CCY0110</name>
    <dbReference type="NCBI Taxonomy" id="391612"/>
    <lineage>
        <taxon>Bacteria</taxon>
        <taxon>Bacillati</taxon>
        <taxon>Cyanobacteriota</taxon>
        <taxon>Cyanophyceae</taxon>
        <taxon>Oscillatoriophycideae</taxon>
        <taxon>Chroococcales</taxon>
        <taxon>Aphanothecaceae</taxon>
        <taxon>Crocosphaera</taxon>
        <taxon>Crocosphaera chwakensis</taxon>
    </lineage>
</organism>
<reference evidence="1 2" key="1">
    <citation type="submission" date="2007-03" db="EMBL/GenBank/DDBJ databases">
        <authorList>
            <person name="Stal L."/>
            <person name="Ferriera S."/>
            <person name="Johnson J."/>
            <person name="Kravitz S."/>
            <person name="Beeson K."/>
            <person name="Sutton G."/>
            <person name="Rogers Y.-H."/>
            <person name="Friedman R."/>
            <person name="Frazier M."/>
            <person name="Venter J.C."/>
        </authorList>
    </citation>
    <scope>NUCLEOTIDE SEQUENCE [LARGE SCALE GENOMIC DNA]</scope>
    <source>
        <strain evidence="1 2">CCY0110</strain>
    </source>
</reference>
<sequence>MFLPIPSLLSRHPHWTQQVQHLGVSYKLPLIIPKPVPLFGQYEWYFPGGQFFLLRSS</sequence>
<dbReference type="EMBL" id="AAXW01000002">
    <property type="protein sequence ID" value="EAZ94003.1"/>
    <property type="molecule type" value="Genomic_DNA"/>
</dbReference>
<gene>
    <name evidence="1" type="ORF">CY0110_19447</name>
</gene>
<accession>A3IJM1</accession>
<protein>
    <submittedName>
        <fullName evidence="1">Uncharacterized protein</fullName>
    </submittedName>
</protein>
<evidence type="ECO:0000313" key="1">
    <source>
        <dbReference type="EMBL" id="EAZ94003.1"/>
    </source>
</evidence>
<dbReference type="Proteomes" id="UP000003781">
    <property type="component" value="Unassembled WGS sequence"/>
</dbReference>
<keyword evidence="2" id="KW-1185">Reference proteome</keyword>
<comment type="caution">
    <text evidence="1">The sequence shown here is derived from an EMBL/GenBank/DDBJ whole genome shotgun (WGS) entry which is preliminary data.</text>
</comment>
<dbReference type="AlphaFoldDB" id="A3IJM1"/>
<evidence type="ECO:0000313" key="2">
    <source>
        <dbReference type="Proteomes" id="UP000003781"/>
    </source>
</evidence>
<proteinExistence type="predicted"/>
<name>A3IJM1_9CHRO</name>